<dbReference type="InterPro" id="IPR018136">
    <property type="entry name" value="Aconitase_4Fe-4S_BS"/>
</dbReference>
<dbReference type="FunFam" id="3.30.499.10:FF:000013">
    <property type="entry name" value="Homoaconitase, mitochondrial"/>
    <property type="match status" value="1"/>
</dbReference>
<comment type="cofactor">
    <cofactor evidence="20">
        <name>[4Fe-4S] cluster</name>
        <dbReference type="ChEBI" id="CHEBI:49883"/>
    </cofactor>
    <text evidence="20">Binds 1 [4Fe-4S] cluster per subunit.</text>
</comment>
<evidence type="ECO:0000256" key="6">
    <source>
        <dbReference type="ARBA" id="ARBA00012022"/>
    </source>
</evidence>
<keyword evidence="13 20" id="KW-0408">Iron</keyword>
<dbReference type="InterPro" id="IPR015931">
    <property type="entry name" value="Acnase/IPM_dHydase_lsu_aba_1/3"/>
</dbReference>
<dbReference type="AlphaFoldDB" id="A0A093UQ25"/>
<dbReference type="eggNOG" id="KOG0453">
    <property type="taxonomic scope" value="Eukaryota"/>
</dbReference>
<evidence type="ECO:0000256" key="4">
    <source>
        <dbReference type="ARBA" id="ARBA00005106"/>
    </source>
</evidence>
<dbReference type="Pfam" id="PF00694">
    <property type="entry name" value="Aconitase_C"/>
    <property type="match status" value="1"/>
</dbReference>
<evidence type="ECO:0000259" key="21">
    <source>
        <dbReference type="PROSITE" id="PS51384"/>
    </source>
</evidence>
<evidence type="ECO:0000256" key="14">
    <source>
        <dbReference type="ARBA" id="ARBA00023014"/>
    </source>
</evidence>
<dbReference type="EMBL" id="JPOX01000051">
    <property type="protein sequence ID" value="KFX41985.1"/>
    <property type="molecule type" value="Genomic_DNA"/>
</dbReference>
<evidence type="ECO:0000256" key="3">
    <source>
        <dbReference type="ARBA" id="ARBA00004173"/>
    </source>
</evidence>
<keyword evidence="10 20" id="KW-0479">Metal-binding</keyword>
<dbReference type="FunFam" id="3.30.499.10:FF:000016">
    <property type="entry name" value="Homoaconitase, mitochondrial"/>
    <property type="match status" value="1"/>
</dbReference>
<reference evidence="22" key="1">
    <citation type="journal article" date="2014" name="PLoS Genet.">
        <title>Signature Gene Expression Reveals Novel Clues to the Molecular Mechanisms of Dimorphic Transition in Penicillium marneffei.</title>
        <authorList>
            <person name="Yang E."/>
            <person name="Wang G."/>
            <person name="Cai J."/>
            <person name="Woo P.C."/>
            <person name="Lau S.K."/>
            <person name="Yuen K.-Y."/>
            <person name="Chow W.-N."/>
            <person name="Lin X."/>
        </authorList>
    </citation>
    <scope>NUCLEOTIDE SEQUENCE [LARGE SCALE GENOMIC DNA]</scope>
    <source>
        <strain evidence="22">PM1</strain>
    </source>
</reference>
<feature type="domain" description="FAD-binding FR-type" evidence="21">
    <location>
        <begin position="76"/>
        <end position="188"/>
    </location>
</feature>
<dbReference type="Pfam" id="PF00970">
    <property type="entry name" value="FAD_binding_6"/>
    <property type="match status" value="1"/>
</dbReference>
<dbReference type="SUPFAM" id="SSF52016">
    <property type="entry name" value="LeuD/IlvD-like"/>
    <property type="match status" value="1"/>
</dbReference>
<evidence type="ECO:0000256" key="16">
    <source>
        <dbReference type="ARBA" id="ARBA00023154"/>
    </source>
</evidence>
<dbReference type="InterPro" id="IPR017927">
    <property type="entry name" value="FAD-bd_FR_type"/>
</dbReference>
<dbReference type="PANTHER" id="PTHR43822">
    <property type="entry name" value="HOMOACONITASE, MITOCHONDRIAL-RELATED"/>
    <property type="match status" value="1"/>
</dbReference>
<dbReference type="InterPro" id="IPR036008">
    <property type="entry name" value="Aconitase_4Fe-4S_dom"/>
</dbReference>
<dbReference type="Pfam" id="PF00330">
    <property type="entry name" value="Aconitase"/>
    <property type="match status" value="1"/>
</dbReference>
<evidence type="ECO:0000256" key="15">
    <source>
        <dbReference type="ARBA" id="ARBA00023128"/>
    </source>
</evidence>
<dbReference type="GO" id="GO:0004409">
    <property type="term" value="F:homoaconitate hydratase activity"/>
    <property type="evidence" value="ECO:0007669"/>
    <property type="project" value="UniProtKB-UniRule"/>
</dbReference>
<evidence type="ECO:0000256" key="18">
    <source>
        <dbReference type="ARBA" id="ARBA00029338"/>
    </source>
</evidence>
<keyword evidence="12 20" id="KW-0809">Transit peptide</keyword>
<dbReference type="GO" id="GO:0005739">
    <property type="term" value="C:mitochondrion"/>
    <property type="evidence" value="ECO:0007669"/>
    <property type="project" value="UniProtKB-SubCell"/>
</dbReference>
<evidence type="ECO:0000256" key="12">
    <source>
        <dbReference type="ARBA" id="ARBA00022946"/>
    </source>
</evidence>
<dbReference type="InterPro" id="IPR004418">
    <property type="entry name" value="Homoaconitase_mito"/>
</dbReference>
<dbReference type="SUPFAM" id="SSF53732">
    <property type="entry name" value="Aconitase iron-sulfur domain"/>
    <property type="match status" value="1"/>
</dbReference>
<dbReference type="GO" id="GO:0016491">
    <property type="term" value="F:oxidoreductase activity"/>
    <property type="evidence" value="ECO:0007669"/>
    <property type="project" value="InterPro"/>
</dbReference>
<accession>A0A093UQ25</accession>
<evidence type="ECO:0000256" key="20">
    <source>
        <dbReference type="RuleBase" id="RU362038"/>
    </source>
</evidence>
<evidence type="ECO:0000256" key="10">
    <source>
        <dbReference type="ARBA" id="ARBA00022723"/>
    </source>
</evidence>
<dbReference type="CDD" id="cd01674">
    <property type="entry name" value="Homoaconitase_Swivel"/>
    <property type="match status" value="1"/>
</dbReference>
<comment type="subcellular location">
    <subcellularLocation>
        <location evidence="3 20">Mitochondrion</location>
    </subcellularLocation>
</comment>
<dbReference type="PRINTS" id="PR00415">
    <property type="entry name" value="ACONITASE"/>
</dbReference>
<dbReference type="PANTHER" id="PTHR43822:SF2">
    <property type="entry name" value="HOMOACONITASE, MITOCHONDRIAL"/>
    <property type="match status" value="1"/>
</dbReference>
<keyword evidence="16 20" id="KW-0457">Lysine biosynthesis</keyword>
<keyword evidence="9" id="KW-0285">Flavoprotein</keyword>
<protein>
    <recommendedName>
        <fullName evidence="7 20">Homoaconitase, mitochondrial</fullName>
        <ecNumber evidence="6 20">4.2.1.36</ecNumber>
    </recommendedName>
    <alternativeName>
        <fullName evidence="19 20">Homoaconitate hydratase</fullName>
    </alternativeName>
</protein>
<comment type="similarity">
    <text evidence="5 20">Belongs to the aconitase/IPM isomerase family.</text>
</comment>
<keyword evidence="14 20" id="KW-0411">Iron-sulfur</keyword>
<evidence type="ECO:0000256" key="11">
    <source>
        <dbReference type="ARBA" id="ARBA00022827"/>
    </source>
</evidence>
<keyword evidence="11" id="KW-0274">FAD</keyword>
<evidence type="ECO:0000256" key="1">
    <source>
        <dbReference type="ARBA" id="ARBA00001974"/>
    </source>
</evidence>
<evidence type="ECO:0000256" key="9">
    <source>
        <dbReference type="ARBA" id="ARBA00022630"/>
    </source>
</evidence>
<dbReference type="InterPro" id="IPR017938">
    <property type="entry name" value="Riboflavin_synthase-like_b-brl"/>
</dbReference>
<proteinExistence type="inferred from homology"/>
<sequence length="1150" mass="126410">MLVSTRCPYWRTCKLPQRIPRPSPSPVAYRNYSAAAWPTPKRRVWIRLTVVTLTAAAIGAYIRSRQDILDANLNPLTFARYKLVSREQVSSTNSIFTLEPAASADNHETYEIAWQAGVWSVMFKQPQLQIGRDYTPLPPVDDASEDAKESLRFLIRRDPHGEVSRYLHGLQQGASIEMRGPQIECEIDPEVNDILFIAGGTGIAPALQAAYIIFRRPVEGRTPKIHILWANRKREDCAGGISDTPNIIRPNATWWWPFHKDTTSPTDTLGSSAAQAKQNAIVRELQALKTRYPRQISVDYFVDEEHTFISTKEIKAYIDSIQSSPGTKKMIIISGPEGFINYMAGPKVWAHGYELQGPVKGLIQQIGVRDWEIWKLMPFHASLSRRVTLHQRSLRTAIRTFASSRSSLSQDVFHSQLNNPEVSAILSSMNSNITVPQTLTEKIVQKYAVGLAPGKFVKAGDYVTISPHRCMTHDNSWPVALKFMSIGASKLHDPNQIVMTLDHDVQNKTEKNLQKYRQIEEFAQHHGVEFYPAGRGIGHQIMVEEGFAWPGTLVVASDSHSNMYGGVGCLGTPIVRTDGASIWATGKTWWQVPNIARVHFTGVLPAGVTGKDVIVALCHLFGKDDVLNHAIEFTGSEETMRSLRVDDRLTIANMTTEWGALSGLFPIDDVLKGWLRGKATTAAMGLADGPYKTHAAQRFTHDRLEELFANALTADKGAKYAKELFLDLSSLSPYVSGPNSVKVATPISELEAQKIKVNKAYLVSCTNSRASDIAAAARVFREAAEANGGKVPKIADGVKFYIAAASLPEQQVAEDAGDWQVLLDAGAEALPAGCGPCIGLGTGLLEPGEVGISASNRNFKGRMGSTDAKAYLSSPEVVAASALSGLLQGPGWYQQPEGWTGVIRGEGDGIKEEERMLTAEEALEKVIGQLDNLITDGEQQFGLSKQKQESEEKQEDAASLTELYPGFPERISGEIVFCDADNINTDGIYPGKYTYQDNVPVETMAQVCMSNYDPSFADVAKEGDILVSGFNFGCGSSREQAATAILAKKIPLVVSGSFGNIFSRNSINNALMGLEVPRLVERLRESFGEGKTLTRRTGWTLTWDVRRSQIEVKEHDGTTWTHRVGELPPNVQEIIAKGGLENWVKNAIGV</sequence>
<name>A0A093UQ25_TALMA</name>
<dbReference type="Gene3D" id="3.40.50.80">
    <property type="entry name" value="Nucleotide-binding domain of ferredoxin-NADP reductase (FNR) module"/>
    <property type="match status" value="1"/>
</dbReference>
<dbReference type="EC" id="4.2.1.36" evidence="6 20"/>
<dbReference type="InterPro" id="IPR050067">
    <property type="entry name" value="IPM_dehydratase_rel_enz"/>
</dbReference>
<evidence type="ECO:0000256" key="2">
    <source>
        <dbReference type="ARBA" id="ARBA00003422"/>
    </source>
</evidence>
<evidence type="ECO:0000256" key="7">
    <source>
        <dbReference type="ARBA" id="ARBA00021560"/>
    </source>
</evidence>
<dbReference type="InterPro" id="IPR015928">
    <property type="entry name" value="Aconitase/3IPM_dehydase_swvl"/>
</dbReference>
<comment type="caution">
    <text evidence="22">The sequence shown here is derived from an EMBL/GenBank/DDBJ whole genome shotgun (WGS) entry which is preliminary data.</text>
</comment>
<dbReference type="GO" id="GO:0046872">
    <property type="term" value="F:metal ion binding"/>
    <property type="evidence" value="ECO:0007669"/>
    <property type="project" value="UniProtKB-UniRule"/>
</dbReference>
<comment type="function">
    <text evidence="2 20">Catalyzes the reversible hydration of cis-homoaconitate to (2R,3S)-homoisocitrate, a step in the alpha-aminoadipate pathway for lysine biosynthesis.</text>
</comment>
<keyword evidence="8 20" id="KW-0028">Amino-acid biosynthesis</keyword>
<dbReference type="PROSITE" id="PS00450">
    <property type="entry name" value="ACONITASE_1"/>
    <property type="match status" value="1"/>
</dbReference>
<dbReference type="InterPro" id="IPR001030">
    <property type="entry name" value="Acoase/IPM_deHydtase_lsu_aba"/>
</dbReference>
<dbReference type="CDD" id="cd06183">
    <property type="entry name" value="cyt_b5_reduct_like"/>
    <property type="match status" value="1"/>
</dbReference>
<evidence type="ECO:0000256" key="13">
    <source>
        <dbReference type="ARBA" id="ARBA00023004"/>
    </source>
</evidence>
<dbReference type="InterPro" id="IPR039261">
    <property type="entry name" value="FNR_nucleotide-bd"/>
</dbReference>
<keyword evidence="17 20" id="KW-0456">Lyase</keyword>
<evidence type="ECO:0000256" key="5">
    <source>
        <dbReference type="ARBA" id="ARBA00007185"/>
    </source>
</evidence>
<dbReference type="GO" id="GO:0051539">
    <property type="term" value="F:4 iron, 4 sulfur cluster binding"/>
    <property type="evidence" value="ECO:0007669"/>
    <property type="project" value="UniProtKB-UniRule"/>
</dbReference>
<comment type="cofactor">
    <cofactor evidence="1">
        <name>FAD</name>
        <dbReference type="ChEBI" id="CHEBI:57692"/>
    </cofactor>
</comment>
<gene>
    <name evidence="22" type="ORF">GQ26_0510430</name>
</gene>
<comment type="pathway">
    <text evidence="4 20">Amino-acid biosynthesis; L-lysine biosynthesis via AAA pathway; L-alpha-aminoadipate from 2-oxoglutarate: step 3/5.</text>
</comment>
<dbReference type="SUPFAM" id="SSF52343">
    <property type="entry name" value="Ferredoxin reductase-like, C-terminal NADP-linked domain"/>
    <property type="match status" value="1"/>
</dbReference>
<keyword evidence="15 20" id="KW-0496">Mitochondrion</keyword>
<evidence type="ECO:0000313" key="22">
    <source>
        <dbReference type="EMBL" id="KFX41985.1"/>
    </source>
</evidence>
<dbReference type="InterPro" id="IPR008333">
    <property type="entry name" value="Cbr1-like_FAD-bd_dom"/>
</dbReference>
<dbReference type="GO" id="GO:0019878">
    <property type="term" value="P:lysine biosynthetic process via aminoadipic acid"/>
    <property type="evidence" value="ECO:0007669"/>
    <property type="project" value="UniProtKB-UniRule"/>
</dbReference>
<dbReference type="Gene3D" id="2.40.30.10">
    <property type="entry name" value="Translation factors"/>
    <property type="match status" value="1"/>
</dbReference>
<evidence type="ECO:0000256" key="19">
    <source>
        <dbReference type="ARBA" id="ARBA00032706"/>
    </source>
</evidence>
<dbReference type="InterPro" id="IPR000573">
    <property type="entry name" value="AconitaseA/IPMdHydase_ssu_swvl"/>
</dbReference>
<comment type="catalytic activity">
    <reaction evidence="18 20">
        <text>(2R,3S)-homoisocitrate = cis-homoaconitate + H2O</text>
        <dbReference type="Rhea" id="RHEA:15485"/>
        <dbReference type="ChEBI" id="CHEBI:15377"/>
        <dbReference type="ChEBI" id="CHEBI:15404"/>
        <dbReference type="ChEBI" id="CHEBI:58174"/>
        <dbReference type="EC" id="4.2.1.36"/>
    </reaction>
</comment>
<dbReference type="UniPathway" id="UPA00033">
    <property type="reaction ID" value="UER01027"/>
</dbReference>
<dbReference type="PROSITE" id="PS51384">
    <property type="entry name" value="FAD_FR"/>
    <property type="match status" value="1"/>
</dbReference>
<dbReference type="InterPro" id="IPR039386">
    <property type="entry name" value="Homoaconitase_swivel"/>
</dbReference>
<dbReference type="HOGENOM" id="CLU_278121_0_0_1"/>
<evidence type="ECO:0000256" key="8">
    <source>
        <dbReference type="ARBA" id="ARBA00022605"/>
    </source>
</evidence>
<evidence type="ECO:0000256" key="17">
    <source>
        <dbReference type="ARBA" id="ARBA00023239"/>
    </source>
</evidence>
<dbReference type="Gene3D" id="3.20.19.10">
    <property type="entry name" value="Aconitase, domain 4"/>
    <property type="match status" value="1"/>
</dbReference>
<dbReference type="SUPFAM" id="SSF63380">
    <property type="entry name" value="Riboflavin synthase domain-like"/>
    <property type="match status" value="1"/>
</dbReference>
<dbReference type="Gene3D" id="3.30.499.10">
    <property type="entry name" value="Aconitase, domain 3"/>
    <property type="match status" value="2"/>
</dbReference>
<dbReference type="NCBIfam" id="TIGR00139">
    <property type="entry name" value="h_aconitase"/>
    <property type="match status" value="1"/>
</dbReference>
<organism evidence="22">
    <name type="scientific">Talaromyces marneffei PM1</name>
    <dbReference type="NCBI Taxonomy" id="1077442"/>
    <lineage>
        <taxon>Eukaryota</taxon>
        <taxon>Fungi</taxon>
        <taxon>Dikarya</taxon>
        <taxon>Ascomycota</taxon>
        <taxon>Pezizomycotina</taxon>
        <taxon>Eurotiomycetes</taxon>
        <taxon>Eurotiomycetidae</taxon>
        <taxon>Eurotiales</taxon>
        <taxon>Trichocomaceae</taxon>
        <taxon>Talaromyces</taxon>
        <taxon>Talaromyces sect. Talaromyces</taxon>
    </lineage>
</organism>